<keyword evidence="1" id="KW-0245">EGF-like domain</keyword>
<protein>
    <recommendedName>
        <fullName evidence="3">EGF-like domain-containing protein</fullName>
    </recommendedName>
</protein>
<reference evidence="4 5" key="1">
    <citation type="journal article" date="2023" name="Sci. Data">
        <title>Genome assembly of the Korean intertidal mud-creeper Batillaria attramentaria.</title>
        <authorList>
            <person name="Patra A.K."/>
            <person name="Ho P.T."/>
            <person name="Jun S."/>
            <person name="Lee S.J."/>
            <person name="Kim Y."/>
            <person name="Won Y.J."/>
        </authorList>
    </citation>
    <scope>NUCLEOTIDE SEQUENCE [LARGE SCALE GENOMIC DNA]</scope>
    <source>
        <strain evidence="4">Wonlab-2016</strain>
    </source>
</reference>
<feature type="non-terminal residue" evidence="4">
    <location>
        <position position="436"/>
    </location>
</feature>
<dbReference type="Gene3D" id="2.170.300.10">
    <property type="entry name" value="Tie2 ligand-binding domain superfamily"/>
    <property type="match status" value="2"/>
</dbReference>
<keyword evidence="2" id="KW-1133">Transmembrane helix</keyword>
<feature type="domain" description="EGF-like" evidence="3">
    <location>
        <begin position="222"/>
        <end position="257"/>
    </location>
</feature>
<gene>
    <name evidence="4" type="ORF">BaRGS_00024643</name>
</gene>
<evidence type="ECO:0000256" key="1">
    <source>
        <dbReference type="ARBA" id="ARBA00022536"/>
    </source>
</evidence>
<evidence type="ECO:0000256" key="2">
    <source>
        <dbReference type="SAM" id="Phobius"/>
    </source>
</evidence>
<sequence length="436" mass="45365">HVTMVTTVRTALEPVAIVNGTNPVSKRMEGVVQVVHRVMLGTHANKLVTLANTEIIVQTTVVSVLVTPSVTRWMDTVLPVQWDSNHQHVNKCAGGAICDKVTGHCPSCPRGLQPPECQQACPNGQYGQDCVEHCGQCANGAPCDKIVLTAISAKTVSGGVVSVLVAPSVTRSLGSDSGIFKSALTVSLAKAVQDGVKRKYSACNTITDIQFAACDDDGYGQNCAESCGHCKWNQPCDKVTGQCSAGCAPGYVGDTCKTACPDGQYGQNCMEYCGQCADGSPCDKVTGHCDSCPPGKRPPMCRNDCVDGRFGKNCSGECGQCAGGAICDKVTGHCPSCPPGLQPPTCQQECTDGQFGQDCTGYCQCARGAICDKVTGRCPSCPRGQQPPFCQQEPTSGAAGDVIVRPVDISEKLVLPVVGAILAVGVLLTVSIVATI</sequence>
<dbReference type="PANTHER" id="PTHR24043:SF8">
    <property type="entry name" value="EGF-LIKE DOMAIN-CONTAINING PROTEIN"/>
    <property type="match status" value="1"/>
</dbReference>
<comment type="caution">
    <text evidence="4">The sequence shown here is derived from an EMBL/GenBank/DDBJ whole genome shotgun (WGS) entry which is preliminary data.</text>
</comment>
<dbReference type="InterPro" id="IPR042635">
    <property type="entry name" value="MEGF10/SREC1/2-like"/>
</dbReference>
<keyword evidence="2" id="KW-0812">Transmembrane</keyword>
<feature type="transmembrane region" description="Helical" evidence="2">
    <location>
        <begin position="413"/>
        <end position="434"/>
    </location>
</feature>
<keyword evidence="2" id="KW-0472">Membrane</keyword>
<dbReference type="Proteomes" id="UP001519460">
    <property type="component" value="Unassembled WGS sequence"/>
</dbReference>
<proteinExistence type="predicted"/>
<dbReference type="SMART" id="SM00181">
    <property type="entry name" value="EGF"/>
    <property type="match status" value="3"/>
</dbReference>
<evidence type="ECO:0000259" key="3">
    <source>
        <dbReference type="SMART" id="SM00181"/>
    </source>
</evidence>
<dbReference type="PANTHER" id="PTHR24043">
    <property type="entry name" value="SCAVENGER RECEPTOR CLASS F"/>
    <property type="match status" value="1"/>
</dbReference>
<dbReference type="EMBL" id="JACVVK020000215">
    <property type="protein sequence ID" value="KAK7484154.1"/>
    <property type="molecule type" value="Genomic_DNA"/>
</dbReference>
<dbReference type="AlphaFoldDB" id="A0ABD0KAQ6"/>
<evidence type="ECO:0000313" key="5">
    <source>
        <dbReference type="Proteomes" id="UP001519460"/>
    </source>
</evidence>
<dbReference type="InterPro" id="IPR000742">
    <property type="entry name" value="EGF"/>
</dbReference>
<keyword evidence="5" id="KW-1185">Reference proteome</keyword>
<name>A0ABD0KAQ6_9CAEN</name>
<feature type="non-terminal residue" evidence="4">
    <location>
        <position position="1"/>
    </location>
</feature>
<accession>A0ABD0KAQ6</accession>
<feature type="domain" description="EGF-like" evidence="3">
    <location>
        <begin position="313"/>
        <end position="347"/>
    </location>
</feature>
<evidence type="ECO:0000313" key="4">
    <source>
        <dbReference type="EMBL" id="KAK7484154.1"/>
    </source>
</evidence>
<feature type="domain" description="EGF-like" evidence="3">
    <location>
        <begin position="358"/>
        <end position="391"/>
    </location>
</feature>
<organism evidence="4 5">
    <name type="scientific">Batillaria attramentaria</name>
    <dbReference type="NCBI Taxonomy" id="370345"/>
    <lineage>
        <taxon>Eukaryota</taxon>
        <taxon>Metazoa</taxon>
        <taxon>Spiralia</taxon>
        <taxon>Lophotrochozoa</taxon>
        <taxon>Mollusca</taxon>
        <taxon>Gastropoda</taxon>
        <taxon>Caenogastropoda</taxon>
        <taxon>Sorbeoconcha</taxon>
        <taxon>Cerithioidea</taxon>
        <taxon>Batillariidae</taxon>
        <taxon>Batillaria</taxon>
    </lineage>
</organism>